<evidence type="ECO:0000256" key="4">
    <source>
        <dbReference type="ARBA" id="ARBA00022475"/>
    </source>
</evidence>
<organism evidence="10 11">
    <name type="scientific">Alkaliphilus oremlandii (strain OhILAs)</name>
    <name type="common">Clostridium oremlandii (strain OhILAs)</name>
    <dbReference type="NCBI Taxonomy" id="350688"/>
    <lineage>
        <taxon>Bacteria</taxon>
        <taxon>Bacillati</taxon>
        <taxon>Bacillota</taxon>
        <taxon>Clostridia</taxon>
        <taxon>Peptostreptococcales</taxon>
        <taxon>Natronincolaceae</taxon>
        <taxon>Alkaliphilus</taxon>
    </lineage>
</organism>
<comment type="subcellular location">
    <subcellularLocation>
        <location evidence="1 8">Cell membrane</location>
        <topology evidence="1 8">Multi-pass membrane protein</topology>
    </subcellularLocation>
</comment>
<keyword evidence="11" id="KW-1185">Reference proteome</keyword>
<dbReference type="InterPro" id="IPR045018">
    <property type="entry name" value="Azg-like"/>
</dbReference>
<evidence type="ECO:0000256" key="9">
    <source>
        <dbReference type="SAM" id="Phobius"/>
    </source>
</evidence>
<dbReference type="AlphaFoldDB" id="A8MLL8"/>
<evidence type="ECO:0000313" key="11">
    <source>
        <dbReference type="Proteomes" id="UP000000269"/>
    </source>
</evidence>
<evidence type="ECO:0000256" key="1">
    <source>
        <dbReference type="ARBA" id="ARBA00004651"/>
    </source>
</evidence>
<feature type="transmembrane region" description="Helical" evidence="9">
    <location>
        <begin position="29"/>
        <end position="51"/>
    </location>
</feature>
<name>A8MLL8_ALKOO</name>
<feature type="transmembrane region" description="Helical" evidence="9">
    <location>
        <begin position="388"/>
        <end position="412"/>
    </location>
</feature>
<dbReference type="HOGENOM" id="CLU_024508_0_1_9"/>
<dbReference type="Proteomes" id="UP000000269">
    <property type="component" value="Chromosome"/>
</dbReference>
<dbReference type="InterPro" id="IPR006043">
    <property type="entry name" value="NCS2"/>
</dbReference>
<protein>
    <submittedName>
        <fullName evidence="10">Xanthine/uracil/vitamin C permease</fullName>
    </submittedName>
</protein>
<keyword evidence="7 8" id="KW-0472">Membrane</keyword>
<dbReference type="KEGG" id="aoe:Clos_0373"/>
<feature type="transmembrane region" description="Helical" evidence="9">
    <location>
        <begin position="149"/>
        <end position="173"/>
    </location>
</feature>
<dbReference type="PANTHER" id="PTHR43337">
    <property type="entry name" value="XANTHINE/URACIL PERMEASE C887.17-RELATED"/>
    <property type="match status" value="1"/>
</dbReference>
<evidence type="ECO:0000256" key="6">
    <source>
        <dbReference type="ARBA" id="ARBA00022989"/>
    </source>
</evidence>
<dbReference type="Pfam" id="PF00860">
    <property type="entry name" value="Xan_ur_permease"/>
    <property type="match status" value="1"/>
</dbReference>
<proteinExistence type="inferred from homology"/>
<evidence type="ECO:0000256" key="7">
    <source>
        <dbReference type="ARBA" id="ARBA00023136"/>
    </source>
</evidence>
<feature type="transmembrane region" description="Helical" evidence="9">
    <location>
        <begin position="57"/>
        <end position="78"/>
    </location>
</feature>
<reference evidence="11" key="1">
    <citation type="submission" date="2007-10" db="EMBL/GenBank/DDBJ databases">
        <title>Complete genome of Alkaliphilus oremlandii OhILAs.</title>
        <authorList>
            <person name="Copeland A."/>
            <person name="Lucas S."/>
            <person name="Lapidus A."/>
            <person name="Barry K."/>
            <person name="Detter J.C."/>
            <person name="Glavina del Rio T."/>
            <person name="Hammon N."/>
            <person name="Israni S."/>
            <person name="Dalin E."/>
            <person name="Tice H."/>
            <person name="Pitluck S."/>
            <person name="Chain P."/>
            <person name="Malfatti S."/>
            <person name="Shin M."/>
            <person name="Vergez L."/>
            <person name="Schmutz J."/>
            <person name="Larimer F."/>
            <person name="Land M."/>
            <person name="Hauser L."/>
            <person name="Kyrpides N."/>
            <person name="Mikhailova N."/>
            <person name="Stolz J.F."/>
            <person name="Dawson A."/>
            <person name="Fisher E."/>
            <person name="Crable B."/>
            <person name="Perera E."/>
            <person name="Lisak J."/>
            <person name="Ranganathan M."/>
            <person name="Basu P."/>
            <person name="Richardson P."/>
        </authorList>
    </citation>
    <scope>NUCLEOTIDE SEQUENCE [LARGE SCALE GENOMIC DNA]</scope>
    <source>
        <strain evidence="11">OhILAs</strain>
    </source>
</reference>
<feature type="transmembrane region" description="Helical" evidence="9">
    <location>
        <begin position="253"/>
        <end position="275"/>
    </location>
</feature>
<dbReference type="RefSeq" id="WP_012158250.1">
    <property type="nucleotide sequence ID" value="NC_009922.1"/>
</dbReference>
<dbReference type="PIRSF" id="PIRSF005353">
    <property type="entry name" value="PbuG"/>
    <property type="match status" value="1"/>
</dbReference>
<keyword evidence="6 8" id="KW-1133">Transmembrane helix</keyword>
<feature type="transmembrane region" description="Helical" evidence="9">
    <location>
        <begin position="204"/>
        <end position="223"/>
    </location>
</feature>
<evidence type="ECO:0000256" key="2">
    <source>
        <dbReference type="ARBA" id="ARBA00005697"/>
    </source>
</evidence>
<feature type="transmembrane region" description="Helical" evidence="9">
    <location>
        <begin position="295"/>
        <end position="317"/>
    </location>
</feature>
<dbReference type="GO" id="GO:0005886">
    <property type="term" value="C:plasma membrane"/>
    <property type="evidence" value="ECO:0007669"/>
    <property type="project" value="UniProtKB-SubCell"/>
</dbReference>
<feature type="transmembrane region" description="Helical" evidence="9">
    <location>
        <begin position="424"/>
        <end position="440"/>
    </location>
</feature>
<keyword evidence="5 8" id="KW-0812">Transmembrane</keyword>
<feature type="transmembrane region" description="Helical" evidence="9">
    <location>
        <begin position="337"/>
        <end position="368"/>
    </location>
</feature>
<evidence type="ECO:0000256" key="8">
    <source>
        <dbReference type="PIRNR" id="PIRNR005353"/>
    </source>
</evidence>
<evidence type="ECO:0000256" key="3">
    <source>
        <dbReference type="ARBA" id="ARBA00022448"/>
    </source>
</evidence>
<dbReference type="OrthoDB" id="9808458at2"/>
<evidence type="ECO:0000256" key="5">
    <source>
        <dbReference type="ARBA" id="ARBA00022692"/>
    </source>
</evidence>
<feature type="transmembrane region" description="Helical" evidence="9">
    <location>
        <begin position="179"/>
        <end position="197"/>
    </location>
</feature>
<dbReference type="STRING" id="350688.Clos_0373"/>
<dbReference type="PANTHER" id="PTHR43337:SF1">
    <property type="entry name" value="XANTHINE_URACIL PERMEASE C887.17-RELATED"/>
    <property type="match status" value="1"/>
</dbReference>
<keyword evidence="3 8" id="KW-0813">Transport</keyword>
<dbReference type="EMBL" id="CP000853">
    <property type="protein sequence ID" value="ABW17935.1"/>
    <property type="molecule type" value="Genomic_DNA"/>
</dbReference>
<dbReference type="eggNOG" id="COG2252">
    <property type="taxonomic scope" value="Bacteria"/>
</dbReference>
<keyword evidence="4 8" id="KW-1003">Cell membrane</keyword>
<accession>A8MLL8</accession>
<evidence type="ECO:0000313" key="10">
    <source>
        <dbReference type="EMBL" id="ABW17935.1"/>
    </source>
</evidence>
<dbReference type="GO" id="GO:0005345">
    <property type="term" value="F:purine nucleobase transmembrane transporter activity"/>
    <property type="evidence" value="ECO:0007669"/>
    <property type="project" value="TreeGrafter"/>
</dbReference>
<dbReference type="InterPro" id="IPR026033">
    <property type="entry name" value="Azg-like_bact_archaea"/>
</dbReference>
<comment type="similarity">
    <text evidence="2 8">Belongs to the nucleobase:cation symporter-2 (NCS2) (TC 2.A.40) family. Azg-like subfamily.</text>
</comment>
<gene>
    <name evidence="10" type="ordered locus">Clos_0373</name>
</gene>
<sequence length="441" mass="46562">MSVNTSKEASFLERQFKLSVHKTNVKTEVIAGITTFMTMAYILIVNPLILSDAGMDFGAVFTATALSAAIATFMMAFLANLPFALAPGMGLNAFFAYTVVIGMGYSWEFALTAVLFEGIIFIGMSFFNVREAIINSIPMNLKHSVSVGIGLFIAFIGLANAGVVVSGGGTIIGLGEITAPAPILALIGIIVTGFLLAKGIKGALLLGIVITTIIGIPMGVTTLPEQLKFISMPPSLSPIFFKFDFSQIFSLDMLIVLFSFLFVDIFDTVGTLVGVSSKADMLDKEGRVPNVKQALLSDAVGTTIGACLGTSTVTTFVESAAGVSEGGRTGLTALTTAGMFVLALLFSPLFIMIPGAATAPALVIVGLFMMSPIKKIELDDVTEAIPAFLTIIMMPFAYSIAEGIVFGMVSYVLINALTGKWKKISPVMLILAILFVLKFII</sequence>